<sequence>MREAKNILQNRMNLYNVSAAVQEKDTLKKLVFYIKEVESSIKTQNDSIRTAKGILDVLNTHKKEVNISQVGSVKNILSQLQELENAGYITINPEYKDSDVFKSLDTSEDKLNENKKSEDD</sequence>
<evidence type="ECO:0000313" key="1">
    <source>
        <dbReference type="EMBL" id="KKK93896.1"/>
    </source>
</evidence>
<proteinExistence type="predicted"/>
<gene>
    <name evidence="1" type="ORF">LCGC14_2688310</name>
</gene>
<organism evidence="1">
    <name type="scientific">marine sediment metagenome</name>
    <dbReference type="NCBI Taxonomy" id="412755"/>
    <lineage>
        <taxon>unclassified sequences</taxon>
        <taxon>metagenomes</taxon>
        <taxon>ecological metagenomes</taxon>
    </lineage>
</organism>
<name>A0A0F9CB21_9ZZZZ</name>
<comment type="caution">
    <text evidence="1">The sequence shown here is derived from an EMBL/GenBank/DDBJ whole genome shotgun (WGS) entry which is preliminary data.</text>
</comment>
<dbReference type="EMBL" id="LAZR01047579">
    <property type="protein sequence ID" value="KKK93896.1"/>
    <property type="molecule type" value="Genomic_DNA"/>
</dbReference>
<reference evidence="1" key="1">
    <citation type="journal article" date="2015" name="Nature">
        <title>Complex archaea that bridge the gap between prokaryotes and eukaryotes.</title>
        <authorList>
            <person name="Spang A."/>
            <person name="Saw J.H."/>
            <person name="Jorgensen S.L."/>
            <person name="Zaremba-Niedzwiedzka K."/>
            <person name="Martijn J."/>
            <person name="Lind A.E."/>
            <person name="van Eijk R."/>
            <person name="Schleper C."/>
            <person name="Guy L."/>
            <person name="Ettema T.J."/>
        </authorList>
    </citation>
    <scope>NUCLEOTIDE SEQUENCE</scope>
</reference>
<accession>A0A0F9CB21</accession>
<dbReference type="AlphaFoldDB" id="A0A0F9CB21"/>
<protein>
    <submittedName>
        <fullName evidence="1">Uncharacterized protein</fullName>
    </submittedName>
</protein>